<dbReference type="RefSeq" id="WP_301774313.1">
    <property type="nucleotide sequence ID" value="NZ_JAGGJB010000003.1"/>
</dbReference>
<proteinExistence type="predicted"/>
<name>A0AAW7R146_9GAMM</name>
<comment type="caution">
    <text evidence="2">The sequence shown here is derived from an EMBL/GenBank/DDBJ whole genome shotgun (WGS) entry which is preliminary data.</text>
</comment>
<keyword evidence="1" id="KW-0472">Membrane</keyword>
<evidence type="ECO:0000313" key="2">
    <source>
        <dbReference type="EMBL" id="MDN7124264.1"/>
    </source>
</evidence>
<evidence type="ECO:0000313" key="3">
    <source>
        <dbReference type="Proteomes" id="UP001169492"/>
    </source>
</evidence>
<sequence length="206" mass="23398">MKTFANLYVPELRPNREWLTLQRFVVTAVSLIAVFVVAWLVLKFIAGQQQAAFVASVTQANQIEVQLRQRQAALEQALNDSSLNEELDSVQHRLTLRQRLLVQMQQLTGRNSVSFSQLLVDLAAADEHAIWLHRILLQDQALTLQGVTLEPQQLPAWLADFSQYPTLKDRPFGVFELRDEGERGLRFTVGHLQHSRDVQAVSGSMQ</sequence>
<dbReference type="Proteomes" id="UP001169492">
    <property type="component" value="Unassembled WGS sequence"/>
</dbReference>
<reference evidence="2 3" key="1">
    <citation type="submission" date="2021-03" db="EMBL/GenBank/DDBJ databases">
        <title>Pseudidiomarina terrestris, a new bacterium isolated from saline soil.</title>
        <authorList>
            <person name="Galisteo C."/>
            <person name="De La Haba R."/>
            <person name="Sanchez-Porro C."/>
            <person name="Ventosa A."/>
        </authorList>
    </citation>
    <scope>NUCLEOTIDE SEQUENCE [LARGE SCALE GENOMIC DNA]</scope>
    <source>
        <strain evidence="2 3">1APP75-32.1</strain>
    </source>
</reference>
<keyword evidence="1" id="KW-0812">Transmembrane</keyword>
<keyword evidence="1" id="KW-1133">Transmembrane helix</keyword>
<gene>
    <name evidence="2" type="ORF">J6I90_05170</name>
</gene>
<accession>A0AAW7R146</accession>
<protein>
    <recommendedName>
        <fullName evidence="4">MSHA biogenesis protein MshI</fullName>
    </recommendedName>
</protein>
<organism evidence="2 3">
    <name type="scientific">Pseudidiomarina terrestris</name>
    <dbReference type="NCBI Taxonomy" id="2820060"/>
    <lineage>
        <taxon>Bacteria</taxon>
        <taxon>Pseudomonadati</taxon>
        <taxon>Pseudomonadota</taxon>
        <taxon>Gammaproteobacteria</taxon>
        <taxon>Alteromonadales</taxon>
        <taxon>Idiomarinaceae</taxon>
        <taxon>Pseudidiomarina</taxon>
    </lineage>
</organism>
<feature type="transmembrane region" description="Helical" evidence="1">
    <location>
        <begin position="20"/>
        <end position="42"/>
    </location>
</feature>
<evidence type="ECO:0008006" key="4">
    <source>
        <dbReference type="Google" id="ProtNLM"/>
    </source>
</evidence>
<dbReference type="AlphaFoldDB" id="A0AAW7R146"/>
<dbReference type="EMBL" id="JAGGJB010000003">
    <property type="protein sequence ID" value="MDN7124264.1"/>
    <property type="molecule type" value="Genomic_DNA"/>
</dbReference>
<evidence type="ECO:0000256" key="1">
    <source>
        <dbReference type="SAM" id="Phobius"/>
    </source>
</evidence>